<evidence type="ECO:0000313" key="2">
    <source>
        <dbReference type="Proteomes" id="UP000033457"/>
    </source>
</evidence>
<gene>
    <name evidence="1" type="ORF">UL82_06885</name>
</gene>
<dbReference type="EMBL" id="CP011312">
    <property type="protein sequence ID" value="AKE41542.1"/>
    <property type="molecule type" value="Genomic_DNA"/>
</dbReference>
<accession>A0A0F6R063</accession>
<evidence type="ECO:0000313" key="1">
    <source>
        <dbReference type="EMBL" id="AKE41542.1"/>
    </source>
</evidence>
<dbReference type="InterPro" id="IPR038231">
    <property type="entry name" value="MepB-like_sf"/>
</dbReference>
<dbReference type="Pfam" id="PF08877">
    <property type="entry name" value="MepB-like"/>
    <property type="match status" value="1"/>
</dbReference>
<name>A0A0F6R063_9CORY</name>
<proteinExistence type="predicted"/>
<evidence type="ECO:0008006" key="3">
    <source>
        <dbReference type="Google" id="ProtNLM"/>
    </source>
</evidence>
<dbReference type="Proteomes" id="UP000033457">
    <property type="component" value="Chromosome"/>
</dbReference>
<dbReference type="Gene3D" id="3.40.1350.140">
    <property type="entry name" value="MepB-like"/>
    <property type="match status" value="1"/>
</dbReference>
<dbReference type="AlphaFoldDB" id="A0A0F6R063"/>
<dbReference type="HOGENOM" id="CLU_111604_0_1_11"/>
<organism evidence="1 2">
    <name type="scientific">Corynebacterium kutscheri</name>
    <dbReference type="NCBI Taxonomy" id="35755"/>
    <lineage>
        <taxon>Bacteria</taxon>
        <taxon>Bacillati</taxon>
        <taxon>Actinomycetota</taxon>
        <taxon>Actinomycetes</taxon>
        <taxon>Mycobacteriales</taxon>
        <taxon>Corynebacteriaceae</taxon>
        <taxon>Corynebacterium</taxon>
    </lineage>
</organism>
<protein>
    <recommendedName>
        <fullName evidence="3">Metallopeptidase</fullName>
    </recommendedName>
</protein>
<dbReference type="KEGG" id="cku:UL82_06885"/>
<dbReference type="STRING" id="35755.UL82_06885"/>
<sequence>MNEKRNQPEQANNKKLHLNFPSFARYAAIKGLDFLVTPEEQNSDYQSGIAEIDSTQWHIRSARTTLNKKGAFVAFWTRDKAKKTVPFDMHNALGGLLVFVEQENHRGVFTFTTQYLDRLAIISGKHPGKRGFRVYPSWCTDLNPQASATQRAQAPAFSLY</sequence>
<dbReference type="InterPro" id="IPR011235">
    <property type="entry name" value="MepB-like"/>
</dbReference>
<keyword evidence="2" id="KW-1185">Reference proteome</keyword>
<reference evidence="1 2" key="1">
    <citation type="journal article" date="2015" name="Genome Announc.">
        <title>Complete Genome Sequence of Corynebacterium kutscheri DSM 20755, a Corynebacterial Type Strain with Remarkably Low G+C Content of Chromosomal DNA.</title>
        <authorList>
            <person name="Ruckert C."/>
            <person name="Albersmeier A."/>
            <person name="Winkler A."/>
            <person name="Tauch A."/>
        </authorList>
    </citation>
    <scope>NUCLEOTIDE SEQUENCE [LARGE SCALE GENOMIC DNA]</scope>
    <source>
        <strain evidence="1 2">DSM 20755</strain>
    </source>
</reference>